<evidence type="ECO:0000256" key="5">
    <source>
        <dbReference type="ARBA" id="ARBA00022842"/>
    </source>
</evidence>
<feature type="domain" description="Nudix hydrolase" evidence="6">
    <location>
        <begin position="2"/>
        <end position="138"/>
    </location>
</feature>
<dbReference type="GO" id="GO:0005737">
    <property type="term" value="C:cytoplasm"/>
    <property type="evidence" value="ECO:0007669"/>
    <property type="project" value="TreeGrafter"/>
</dbReference>
<dbReference type="eggNOG" id="COG1051">
    <property type="taxonomic scope" value="Bacteria"/>
</dbReference>
<dbReference type="PROSITE" id="PS00893">
    <property type="entry name" value="NUDIX_BOX"/>
    <property type="match status" value="1"/>
</dbReference>
<evidence type="ECO:0000313" key="8">
    <source>
        <dbReference type="Proteomes" id="UP000051264"/>
    </source>
</evidence>
<evidence type="ECO:0000256" key="2">
    <source>
        <dbReference type="ARBA" id="ARBA00005582"/>
    </source>
</evidence>
<evidence type="ECO:0000256" key="1">
    <source>
        <dbReference type="ARBA" id="ARBA00001946"/>
    </source>
</evidence>
<reference evidence="7 8" key="1">
    <citation type="journal article" date="2015" name="Genome Announc.">
        <title>Expanding the biotechnology potential of lactobacilli through comparative genomics of 213 strains and associated genera.</title>
        <authorList>
            <person name="Sun Z."/>
            <person name="Harris H.M."/>
            <person name="McCann A."/>
            <person name="Guo C."/>
            <person name="Argimon S."/>
            <person name="Zhang W."/>
            <person name="Yang X."/>
            <person name="Jeffery I.B."/>
            <person name="Cooney J.C."/>
            <person name="Kagawa T.F."/>
            <person name="Liu W."/>
            <person name="Song Y."/>
            <person name="Salvetti E."/>
            <person name="Wrobel A."/>
            <person name="Rasinkangas P."/>
            <person name="Parkhill J."/>
            <person name="Rea M.C."/>
            <person name="O'Sullivan O."/>
            <person name="Ritari J."/>
            <person name="Douillard F.P."/>
            <person name="Paul Ross R."/>
            <person name="Yang R."/>
            <person name="Briner A.E."/>
            <person name="Felis G.E."/>
            <person name="de Vos W.M."/>
            <person name="Barrangou R."/>
            <person name="Klaenhammer T.R."/>
            <person name="Caufield P.W."/>
            <person name="Cui Y."/>
            <person name="Zhang H."/>
            <person name="O'Toole P.W."/>
        </authorList>
    </citation>
    <scope>NUCLEOTIDE SEQUENCE [LARGE SCALE GENOMIC DNA]</scope>
    <source>
        <strain evidence="7 8">DSM 14340</strain>
    </source>
</reference>
<evidence type="ECO:0000256" key="4">
    <source>
        <dbReference type="ARBA" id="ARBA00022801"/>
    </source>
</evidence>
<dbReference type="OrthoDB" id="9804563at2"/>
<dbReference type="PANTHER" id="PTHR43758">
    <property type="entry name" value="7,8-DIHYDRO-8-OXOGUANINE TRIPHOSPHATASE"/>
    <property type="match status" value="1"/>
</dbReference>
<dbReference type="SUPFAM" id="SSF55811">
    <property type="entry name" value="Nudix"/>
    <property type="match status" value="1"/>
</dbReference>
<name>A0A0R1S495_9LACO</name>
<dbReference type="Pfam" id="PF00293">
    <property type="entry name" value="NUDIX"/>
    <property type="match status" value="1"/>
</dbReference>
<accession>A0A0R1S495</accession>
<dbReference type="PROSITE" id="PS51462">
    <property type="entry name" value="NUDIX"/>
    <property type="match status" value="1"/>
</dbReference>
<sequence>MTKRRYNLAIIRYQGELLLLNRLKKPYPGMWNGIGGKREASETVVQGMQREIFEETGLNQTQYQLHYTGWLDWHIDGQFIDGIDLFVAEIDPHVQLPLYPTGTREGILQLHAEKWVLAPNNYGVVADLKAILPEVLALHVNRFYTDFHEDQLIGFETFPQTEAVPVD</sequence>
<dbReference type="EMBL" id="AZEX01000035">
    <property type="protein sequence ID" value="KRL60824.1"/>
    <property type="molecule type" value="Genomic_DNA"/>
</dbReference>
<keyword evidence="4" id="KW-0378">Hydrolase</keyword>
<comment type="similarity">
    <text evidence="2">Belongs to the Nudix hydrolase family.</text>
</comment>
<dbReference type="Proteomes" id="UP000051264">
    <property type="component" value="Unassembled WGS sequence"/>
</dbReference>
<keyword evidence="3" id="KW-0479">Metal-binding</keyword>
<dbReference type="PATRIC" id="fig|1423747.3.peg.1286"/>
<dbReference type="AlphaFoldDB" id="A0A0R1S495"/>
<evidence type="ECO:0000256" key="3">
    <source>
        <dbReference type="ARBA" id="ARBA00022723"/>
    </source>
</evidence>
<gene>
    <name evidence="7" type="ORF">FC69_GL001260</name>
</gene>
<dbReference type="InterPro" id="IPR015797">
    <property type="entry name" value="NUDIX_hydrolase-like_dom_sf"/>
</dbReference>
<keyword evidence="5" id="KW-0460">Magnesium</keyword>
<dbReference type="InterPro" id="IPR000086">
    <property type="entry name" value="NUDIX_hydrolase_dom"/>
</dbReference>
<dbReference type="GO" id="GO:0046872">
    <property type="term" value="F:metal ion binding"/>
    <property type="evidence" value="ECO:0007669"/>
    <property type="project" value="UniProtKB-KW"/>
</dbReference>
<dbReference type="Gene3D" id="3.90.79.10">
    <property type="entry name" value="Nucleoside Triphosphate Pyrophosphohydrolase"/>
    <property type="match status" value="1"/>
</dbReference>
<dbReference type="GO" id="GO:0016818">
    <property type="term" value="F:hydrolase activity, acting on acid anhydrides, in phosphorus-containing anhydrides"/>
    <property type="evidence" value="ECO:0007669"/>
    <property type="project" value="TreeGrafter"/>
</dbReference>
<dbReference type="RefSeq" id="WP_025082950.1">
    <property type="nucleotide sequence ID" value="NZ_AZEX01000035.1"/>
</dbReference>
<protein>
    <recommendedName>
        <fullName evidence="6">Nudix hydrolase domain-containing protein</fullName>
    </recommendedName>
</protein>
<proteinExistence type="inferred from homology"/>
<dbReference type="InterPro" id="IPR020084">
    <property type="entry name" value="NUDIX_hydrolase_CS"/>
</dbReference>
<dbReference type="STRING" id="1423747.FC69_GL001260"/>
<evidence type="ECO:0000313" key="7">
    <source>
        <dbReference type="EMBL" id="KRL60824.1"/>
    </source>
</evidence>
<comment type="caution">
    <text evidence="7">The sequence shown here is derived from an EMBL/GenBank/DDBJ whole genome shotgun (WGS) entry which is preliminary data.</text>
</comment>
<comment type="cofactor">
    <cofactor evidence="1">
        <name>Mg(2+)</name>
        <dbReference type="ChEBI" id="CHEBI:18420"/>
    </cofactor>
</comment>
<evidence type="ECO:0000259" key="6">
    <source>
        <dbReference type="PROSITE" id="PS51462"/>
    </source>
</evidence>
<organism evidence="7 8">
    <name type="scientific">Latilactobacillus fuchuensis DSM 14340 = JCM 11249</name>
    <dbReference type="NCBI Taxonomy" id="1423747"/>
    <lineage>
        <taxon>Bacteria</taxon>
        <taxon>Bacillati</taxon>
        <taxon>Bacillota</taxon>
        <taxon>Bacilli</taxon>
        <taxon>Lactobacillales</taxon>
        <taxon>Lactobacillaceae</taxon>
        <taxon>Latilactobacillus</taxon>
    </lineage>
</organism>
<dbReference type="PANTHER" id="PTHR43758:SF2">
    <property type="entry name" value="OXIDIZED PURINE NUCLEOSIDE TRIPHOSPHATE HYDROLASE"/>
    <property type="match status" value="1"/>
</dbReference>